<dbReference type="HAMAP" id="MF_01147">
    <property type="entry name" value="Lgt"/>
    <property type="match status" value="1"/>
</dbReference>
<keyword evidence="5 7" id="KW-1133">Transmembrane helix</keyword>
<organism evidence="8 9">
    <name type="scientific">Candidatus Enterousia avicola</name>
    <dbReference type="NCBI Taxonomy" id="2840787"/>
    <lineage>
        <taxon>Bacteria</taxon>
        <taxon>Pseudomonadati</taxon>
        <taxon>Pseudomonadota</taxon>
        <taxon>Alphaproteobacteria</taxon>
        <taxon>Candidatus Enterousia</taxon>
    </lineage>
</organism>
<evidence type="ECO:0000256" key="2">
    <source>
        <dbReference type="ARBA" id="ARBA00022475"/>
    </source>
</evidence>
<evidence type="ECO:0000256" key="5">
    <source>
        <dbReference type="ARBA" id="ARBA00022989"/>
    </source>
</evidence>
<sequence>MALVINPISPVAFSVFGLDIRWYALAYIAAFVIGYFMIKHFTRNPGSQIKLDKKQLDDLLTAIILGVIIGGRLGYVLFYNLPFFLSHPLEIFAVWHGGMSFHGGLVGVIVATFLFAWNRTKSGSLNGSTYDNAFKLLDIMAVVAPIGLFFGRIANFINMEVMGRVTDVPWAVVFVGQSELPRHPSPLYEATLEGIILFVIMYSLYRFTNLRRFPGALGGILGMLYATFRIFCEQFRAPDIQIGFLTSWGLTMGQLLSGIMFIAGAVIFTYAFRKKLSK</sequence>
<evidence type="ECO:0000256" key="4">
    <source>
        <dbReference type="ARBA" id="ARBA00022692"/>
    </source>
</evidence>
<dbReference type="PANTHER" id="PTHR30589">
    <property type="entry name" value="PROLIPOPROTEIN DIACYLGLYCERYL TRANSFERASE"/>
    <property type="match status" value="1"/>
</dbReference>
<feature type="transmembrane region" description="Helical" evidence="7">
    <location>
        <begin position="212"/>
        <end position="231"/>
    </location>
</feature>
<dbReference type="GO" id="GO:0005886">
    <property type="term" value="C:plasma membrane"/>
    <property type="evidence" value="ECO:0007669"/>
    <property type="project" value="UniProtKB-SubCell"/>
</dbReference>
<keyword evidence="4 7" id="KW-0812">Transmembrane</keyword>
<keyword evidence="2 7" id="KW-1003">Cell membrane</keyword>
<dbReference type="PROSITE" id="PS01311">
    <property type="entry name" value="LGT"/>
    <property type="match status" value="1"/>
</dbReference>
<reference evidence="8" key="2">
    <citation type="journal article" date="2021" name="PeerJ">
        <title>Extensive microbial diversity within the chicken gut microbiome revealed by metagenomics and culture.</title>
        <authorList>
            <person name="Gilroy R."/>
            <person name="Ravi A."/>
            <person name="Getino M."/>
            <person name="Pursley I."/>
            <person name="Horton D.L."/>
            <person name="Alikhan N.F."/>
            <person name="Baker D."/>
            <person name="Gharbi K."/>
            <person name="Hall N."/>
            <person name="Watson M."/>
            <person name="Adriaenssens E.M."/>
            <person name="Foster-Nyarko E."/>
            <person name="Jarju S."/>
            <person name="Secka A."/>
            <person name="Antonio M."/>
            <person name="Oren A."/>
            <person name="Chaudhuri R.R."/>
            <person name="La Ragione R."/>
            <person name="Hildebrand F."/>
            <person name="Pallen M.J."/>
        </authorList>
    </citation>
    <scope>NUCLEOTIDE SEQUENCE</scope>
    <source>
        <strain evidence="8">CHK136-897</strain>
    </source>
</reference>
<evidence type="ECO:0000256" key="3">
    <source>
        <dbReference type="ARBA" id="ARBA00022679"/>
    </source>
</evidence>
<dbReference type="GO" id="GO:0008961">
    <property type="term" value="F:phosphatidylglycerol-prolipoprotein diacylglyceryl transferase activity"/>
    <property type="evidence" value="ECO:0007669"/>
    <property type="project" value="UniProtKB-UniRule"/>
</dbReference>
<dbReference type="EC" id="2.5.1.145" evidence="7"/>
<dbReference type="NCBIfam" id="TIGR00544">
    <property type="entry name" value="lgt"/>
    <property type="match status" value="1"/>
</dbReference>
<proteinExistence type="inferred from homology"/>
<comment type="subcellular location">
    <subcellularLocation>
        <location evidence="7">Cell membrane</location>
        <topology evidence="7">Multi-pass membrane protein</topology>
    </subcellularLocation>
</comment>
<evidence type="ECO:0000256" key="1">
    <source>
        <dbReference type="ARBA" id="ARBA00007150"/>
    </source>
</evidence>
<feature type="transmembrane region" description="Helical" evidence="7">
    <location>
        <begin position="93"/>
        <end position="116"/>
    </location>
</feature>
<gene>
    <name evidence="7" type="primary">lgt</name>
    <name evidence="8" type="ORF">IAC63_02510</name>
</gene>
<keyword evidence="3 7" id="KW-0808">Transferase</keyword>
<evidence type="ECO:0000313" key="8">
    <source>
        <dbReference type="EMBL" id="HIU65489.1"/>
    </source>
</evidence>
<feature type="transmembrane region" description="Helical" evidence="7">
    <location>
        <begin position="251"/>
        <end position="272"/>
    </location>
</feature>
<dbReference type="EMBL" id="DVNO01000021">
    <property type="protein sequence ID" value="HIU65489.1"/>
    <property type="molecule type" value="Genomic_DNA"/>
</dbReference>
<reference evidence="8" key="1">
    <citation type="submission" date="2020-10" db="EMBL/GenBank/DDBJ databases">
        <authorList>
            <person name="Gilroy R."/>
        </authorList>
    </citation>
    <scope>NUCLEOTIDE SEQUENCE</scope>
    <source>
        <strain evidence="8">CHK136-897</strain>
    </source>
</reference>
<dbReference type="PANTHER" id="PTHR30589:SF0">
    <property type="entry name" value="PHOSPHATIDYLGLYCEROL--PROLIPOPROTEIN DIACYLGLYCERYL TRANSFERASE"/>
    <property type="match status" value="1"/>
</dbReference>
<accession>A0A9D1MSV8</accession>
<comment type="pathway">
    <text evidence="7">Protein modification; lipoprotein biosynthesis (diacylglyceryl transfer).</text>
</comment>
<feature type="transmembrane region" description="Helical" evidence="7">
    <location>
        <begin position="136"/>
        <end position="157"/>
    </location>
</feature>
<dbReference type="Proteomes" id="UP000824142">
    <property type="component" value="Unassembled WGS sequence"/>
</dbReference>
<feature type="transmembrane region" description="Helical" evidence="7">
    <location>
        <begin position="59"/>
        <end position="81"/>
    </location>
</feature>
<dbReference type="AlphaFoldDB" id="A0A9D1MSV8"/>
<evidence type="ECO:0000313" key="9">
    <source>
        <dbReference type="Proteomes" id="UP000824142"/>
    </source>
</evidence>
<name>A0A9D1MSV8_9PROT</name>
<comment type="function">
    <text evidence="7">Catalyzes the transfer of the diacylglyceryl group from phosphatidylglycerol to the sulfhydryl group of the N-terminal cysteine of a prolipoprotein, the first step in the formation of mature lipoproteins.</text>
</comment>
<dbReference type="InterPro" id="IPR001640">
    <property type="entry name" value="Lgt"/>
</dbReference>
<dbReference type="GO" id="GO:0042158">
    <property type="term" value="P:lipoprotein biosynthetic process"/>
    <property type="evidence" value="ECO:0007669"/>
    <property type="project" value="UniProtKB-UniRule"/>
</dbReference>
<evidence type="ECO:0000256" key="6">
    <source>
        <dbReference type="ARBA" id="ARBA00023136"/>
    </source>
</evidence>
<comment type="catalytic activity">
    <reaction evidence="7">
        <text>L-cysteinyl-[prolipoprotein] + a 1,2-diacyl-sn-glycero-3-phospho-(1'-sn-glycerol) = an S-1,2-diacyl-sn-glyceryl-L-cysteinyl-[prolipoprotein] + sn-glycerol 1-phosphate + H(+)</text>
        <dbReference type="Rhea" id="RHEA:56712"/>
        <dbReference type="Rhea" id="RHEA-COMP:14679"/>
        <dbReference type="Rhea" id="RHEA-COMP:14680"/>
        <dbReference type="ChEBI" id="CHEBI:15378"/>
        <dbReference type="ChEBI" id="CHEBI:29950"/>
        <dbReference type="ChEBI" id="CHEBI:57685"/>
        <dbReference type="ChEBI" id="CHEBI:64716"/>
        <dbReference type="ChEBI" id="CHEBI:140658"/>
        <dbReference type="EC" id="2.5.1.145"/>
    </reaction>
</comment>
<keyword evidence="6 7" id="KW-0472">Membrane</keyword>
<protein>
    <recommendedName>
        <fullName evidence="7">Phosphatidylglycerol--prolipoprotein diacylglyceryl transferase</fullName>
        <ecNumber evidence="7">2.5.1.145</ecNumber>
    </recommendedName>
</protein>
<comment type="similarity">
    <text evidence="1 7">Belongs to the Lgt family.</text>
</comment>
<dbReference type="Pfam" id="PF01790">
    <property type="entry name" value="LGT"/>
    <property type="match status" value="1"/>
</dbReference>
<feature type="binding site" evidence="7">
    <location>
        <position position="152"/>
    </location>
    <ligand>
        <name>a 1,2-diacyl-sn-glycero-3-phospho-(1'-sn-glycerol)</name>
        <dbReference type="ChEBI" id="CHEBI:64716"/>
    </ligand>
</feature>
<feature type="transmembrane region" description="Helical" evidence="7">
    <location>
        <begin position="20"/>
        <end position="38"/>
    </location>
</feature>
<comment type="caution">
    <text evidence="8">The sequence shown here is derived from an EMBL/GenBank/DDBJ whole genome shotgun (WGS) entry which is preliminary data.</text>
</comment>
<feature type="transmembrane region" description="Helical" evidence="7">
    <location>
        <begin position="187"/>
        <end position="205"/>
    </location>
</feature>
<evidence type="ECO:0000256" key="7">
    <source>
        <dbReference type="HAMAP-Rule" id="MF_01147"/>
    </source>
</evidence>